<evidence type="ECO:0000256" key="3">
    <source>
        <dbReference type="ARBA" id="ARBA00022664"/>
    </source>
</evidence>
<evidence type="ECO:0000313" key="9">
    <source>
        <dbReference type="EMBL" id="KAH9582687.1"/>
    </source>
</evidence>
<proteinExistence type="inferred from homology"/>
<protein>
    <submittedName>
        <fullName evidence="9">Serine/arginine repetitive matrix protein 2, variant 3</fullName>
    </submittedName>
</protein>
<dbReference type="AlphaFoldDB" id="A0A922IM04"/>
<dbReference type="CTD" id="24588570"/>
<keyword evidence="3" id="KW-0507">mRNA processing</keyword>
<feature type="region of interest" description="Disordered" evidence="7">
    <location>
        <begin position="181"/>
        <end position="305"/>
    </location>
</feature>
<comment type="subcellular location">
    <subcellularLocation>
        <location evidence="1">Nucleus</location>
    </subcellularLocation>
</comment>
<dbReference type="OrthoDB" id="10267305at2759"/>
<evidence type="ECO:0000256" key="6">
    <source>
        <dbReference type="ARBA" id="ARBA00023242"/>
    </source>
</evidence>
<dbReference type="GeneID" id="24588570"/>
<reference evidence="9" key="1">
    <citation type="journal article" date="2012" name="Nat. Genet.">
        <title>Whole-genome sequence of Schistosoma haematobium.</title>
        <authorList>
            <person name="Young N.D."/>
            <person name="Jex A.R."/>
            <person name="Li B."/>
            <person name="Liu S."/>
            <person name="Yang L."/>
            <person name="Xiong Z."/>
            <person name="Li Y."/>
            <person name="Cantacessi C."/>
            <person name="Hall R.S."/>
            <person name="Xu X."/>
            <person name="Chen F."/>
            <person name="Wu X."/>
            <person name="Zerlotini A."/>
            <person name="Oliveira G."/>
            <person name="Hofmann A."/>
            <person name="Zhang G."/>
            <person name="Fang X."/>
            <person name="Kang Y."/>
            <person name="Campbell B.E."/>
            <person name="Loukas A."/>
            <person name="Ranganathan S."/>
            <person name="Rollinson D."/>
            <person name="Rinaldi G."/>
            <person name="Brindley P.J."/>
            <person name="Yang H."/>
            <person name="Wang J."/>
            <person name="Wang J."/>
            <person name="Gasser R.B."/>
        </authorList>
    </citation>
    <scope>NUCLEOTIDE SEQUENCE</scope>
</reference>
<gene>
    <name evidence="9" type="primary">SRRM2_2</name>
    <name evidence="9" type="ORF">MS3_00007357</name>
</gene>
<dbReference type="GO" id="GO:0005681">
    <property type="term" value="C:spliceosomal complex"/>
    <property type="evidence" value="ECO:0007669"/>
    <property type="project" value="UniProtKB-KW"/>
</dbReference>
<dbReference type="Gene3D" id="6.10.140.420">
    <property type="match status" value="1"/>
</dbReference>
<name>A0A922IM04_SCHHA</name>
<reference evidence="9" key="3">
    <citation type="submission" date="2021-06" db="EMBL/GenBank/DDBJ databases">
        <title>Chromosome-level genome assembly for S. haematobium.</title>
        <authorList>
            <person name="Stroehlein A.J."/>
        </authorList>
    </citation>
    <scope>NUCLEOTIDE SEQUENCE</scope>
</reference>
<organism evidence="9 10">
    <name type="scientific">Schistosoma haematobium</name>
    <name type="common">Blood fluke</name>
    <dbReference type="NCBI Taxonomy" id="6185"/>
    <lineage>
        <taxon>Eukaryota</taxon>
        <taxon>Metazoa</taxon>
        <taxon>Spiralia</taxon>
        <taxon>Lophotrochozoa</taxon>
        <taxon>Platyhelminthes</taxon>
        <taxon>Trematoda</taxon>
        <taxon>Digenea</taxon>
        <taxon>Strigeidida</taxon>
        <taxon>Schistosomatoidea</taxon>
        <taxon>Schistosomatidae</taxon>
        <taxon>Schistosoma</taxon>
    </lineage>
</organism>
<evidence type="ECO:0000256" key="7">
    <source>
        <dbReference type="SAM" id="MobiDB-lite"/>
    </source>
</evidence>
<comment type="similarity">
    <text evidence="2">Belongs to the CWC21 family.</text>
</comment>
<feature type="domain" description="CWF21" evidence="8">
    <location>
        <begin position="57"/>
        <end position="102"/>
    </location>
</feature>
<evidence type="ECO:0000259" key="8">
    <source>
        <dbReference type="SMART" id="SM01115"/>
    </source>
</evidence>
<comment type="caution">
    <text evidence="9">The sequence shown here is derived from an EMBL/GenBank/DDBJ whole genome shotgun (WGS) entry which is preliminary data.</text>
</comment>
<evidence type="ECO:0000256" key="1">
    <source>
        <dbReference type="ARBA" id="ARBA00004123"/>
    </source>
</evidence>
<dbReference type="PANTHER" id="PTHR36562:SF5">
    <property type="entry name" value="SERINE_ARGININE REPETITIVE MATRIX 2"/>
    <property type="match status" value="1"/>
</dbReference>
<evidence type="ECO:0000256" key="5">
    <source>
        <dbReference type="ARBA" id="ARBA00023187"/>
    </source>
</evidence>
<feature type="compositionally biased region" description="Basic residues" evidence="7">
    <location>
        <begin position="281"/>
        <end position="305"/>
    </location>
</feature>
<evidence type="ECO:0000256" key="2">
    <source>
        <dbReference type="ARBA" id="ARBA00005954"/>
    </source>
</evidence>
<feature type="compositionally biased region" description="Basic residues" evidence="7">
    <location>
        <begin position="209"/>
        <end position="229"/>
    </location>
</feature>
<dbReference type="InterPro" id="IPR051372">
    <property type="entry name" value="CWC21"/>
</dbReference>
<keyword evidence="4" id="KW-0747">Spliceosome</keyword>
<dbReference type="Proteomes" id="UP000471633">
    <property type="component" value="Unassembled WGS sequence"/>
</dbReference>
<dbReference type="GO" id="GO:0008380">
    <property type="term" value="P:RNA splicing"/>
    <property type="evidence" value="ECO:0007669"/>
    <property type="project" value="UniProtKB-KW"/>
</dbReference>
<accession>A0A922IM04</accession>
<reference evidence="9" key="4">
    <citation type="journal article" date="2022" name="PLoS Pathog.">
        <title>Chromosome-level genome of Schistosoma haematobium underpins genome-wide explorations of molecular variation.</title>
        <authorList>
            <person name="Stroehlein A.J."/>
            <person name="Korhonen P.K."/>
            <person name="Lee V.V."/>
            <person name="Ralph S.A."/>
            <person name="Mentink-Kane M."/>
            <person name="You H."/>
            <person name="McManus D.P."/>
            <person name="Tchuente L.T."/>
            <person name="Stothard J.R."/>
            <person name="Kaur P."/>
            <person name="Dudchenko O."/>
            <person name="Aiden E.L."/>
            <person name="Yang B."/>
            <person name="Yang H."/>
            <person name="Emery A.M."/>
            <person name="Webster B.L."/>
            <person name="Brindley P.J."/>
            <person name="Rollinson D."/>
            <person name="Chang B.C.H."/>
            <person name="Gasser R.B."/>
            <person name="Young N.D."/>
        </authorList>
    </citation>
    <scope>NUCLEOTIDE SEQUENCE</scope>
</reference>
<dbReference type="PANTHER" id="PTHR36562">
    <property type="entry name" value="SERINE/ARGININE REPETITIVE MATRIX 2"/>
    <property type="match status" value="1"/>
</dbReference>
<keyword evidence="10" id="KW-1185">Reference proteome</keyword>
<dbReference type="Pfam" id="PF08312">
    <property type="entry name" value="cwf21"/>
    <property type="match status" value="1"/>
</dbReference>
<keyword evidence="6" id="KW-0539">Nucleus</keyword>
<dbReference type="GO" id="GO:0006397">
    <property type="term" value="P:mRNA processing"/>
    <property type="evidence" value="ECO:0007669"/>
    <property type="project" value="UniProtKB-KW"/>
</dbReference>
<reference evidence="9" key="2">
    <citation type="journal article" date="2019" name="Gigascience">
        <title>High-quality Schistosoma haematobium genome achieved by single-molecule and long-range sequencing.</title>
        <authorList>
            <person name="Stroehlein A.J."/>
            <person name="Korhonen P.K."/>
            <person name="Chong T.M."/>
            <person name="Lim Y.L."/>
            <person name="Chan K.G."/>
            <person name="Webster B."/>
            <person name="Rollinson D."/>
            <person name="Brindley P.J."/>
            <person name="Gasser R.B."/>
            <person name="Young N.D."/>
        </authorList>
    </citation>
    <scope>NUCLEOTIDE SEQUENCE</scope>
</reference>
<evidence type="ECO:0000313" key="10">
    <source>
        <dbReference type="Proteomes" id="UP000471633"/>
    </source>
</evidence>
<dbReference type="SMART" id="SM01115">
    <property type="entry name" value="cwf21"/>
    <property type="match status" value="1"/>
</dbReference>
<evidence type="ECO:0000256" key="4">
    <source>
        <dbReference type="ARBA" id="ARBA00022728"/>
    </source>
</evidence>
<keyword evidence="5" id="KW-0508">mRNA splicing</keyword>
<dbReference type="RefSeq" id="XP_051066154.1">
    <property type="nucleotide sequence ID" value="XM_051215622.1"/>
</dbReference>
<dbReference type="EMBL" id="AMPZ03000005">
    <property type="protein sequence ID" value="KAH9582687.1"/>
    <property type="molecule type" value="Genomic_DNA"/>
</dbReference>
<sequence length="305" mass="35300">MYNGIGLPTPRGSGTNGYVQKNLAFISNFKEQNPYKTEEDIKRADALLFKEPNKEILEHERKRKIEVKCFEMEQEMEEQGYTQSEIEFRVNGFRKKLLDELKASEIKKTPNVEPFEISQSEHGKLLPKGTHENAAVNILKNTIFKEALGIGEQFQDGNSVELAVQRKKDDAETKRLVEAQKEMKTLDSSDDDGEVSSSISSHSKDNLKQQHKKKKKEKKKKKSVKKRKHSLSDDDDDNDGGSNDVGELNFTSSSMTYHHANDGRSRHKQYHEQEPQQEHRSTKHRSHSKKHKDSHSKERRHHHHH</sequence>
<feature type="compositionally biased region" description="Basic and acidic residues" evidence="7">
    <location>
        <begin position="259"/>
        <end position="280"/>
    </location>
</feature>
<dbReference type="InterPro" id="IPR013170">
    <property type="entry name" value="mRNA_splic_Cwf21_dom"/>
</dbReference>